<dbReference type="RefSeq" id="WP_143410064.1">
    <property type="nucleotide sequence ID" value="NZ_VHSF01000001.1"/>
</dbReference>
<evidence type="ECO:0000313" key="2">
    <source>
        <dbReference type="Proteomes" id="UP000315131"/>
    </source>
</evidence>
<dbReference type="AlphaFoldDB" id="A0A550I8L2"/>
<comment type="caution">
    <text evidence="1">The sequence shown here is derived from an EMBL/GenBank/DDBJ whole genome shotgun (WGS) entry which is preliminary data.</text>
</comment>
<name>A0A550I8L2_9FLAO</name>
<dbReference type="OrthoDB" id="163809at2"/>
<dbReference type="Proteomes" id="UP000315131">
    <property type="component" value="Unassembled WGS sequence"/>
</dbReference>
<proteinExistence type="predicted"/>
<protein>
    <submittedName>
        <fullName evidence="1">Uncharacterized protein</fullName>
    </submittedName>
</protein>
<sequence length="136" mass="15401">MKISVFLILCYSAITFFQQPVQNEYKVTEATLCLGDQLPLNGSKQIVFKKVISDSRCPIEVTCVWAGEVKVLLEFYEDGKRKGEKIVTVAGVDISEVFGVENLLIQGLKVEPYPSIKSKTSDDEYRLWMKISEENN</sequence>
<organism evidence="1 2">
    <name type="scientific">Christiangramia sabulilitoris</name>
    <dbReference type="NCBI Taxonomy" id="2583991"/>
    <lineage>
        <taxon>Bacteria</taxon>
        <taxon>Pseudomonadati</taxon>
        <taxon>Bacteroidota</taxon>
        <taxon>Flavobacteriia</taxon>
        <taxon>Flavobacteriales</taxon>
        <taxon>Flavobacteriaceae</taxon>
        <taxon>Christiangramia</taxon>
    </lineage>
</organism>
<evidence type="ECO:0000313" key="1">
    <source>
        <dbReference type="EMBL" id="TRO67286.1"/>
    </source>
</evidence>
<accession>A0A550I8L2</accession>
<gene>
    <name evidence="1" type="ORF">FGM01_05230</name>
</gene>
<keyword evidence="2" id="KW-1185">Reference proteome</keyword>
<reference evidence="1 2" key="1">
    <citation type="submission" date="2019-06" db="EMBL/GenBank/DDBJ databases">
        <title>Gramella sabulilitoris sp. nov., isolated from a marine sand.</title>
        <authorList>
            <person name="Yoon J.-H."/>
        </authorList>
    </citation>
    <scope>NUCLEOTIDE SEQUENCE [LARGE SCALE GENOMIC DNA]</scope>
    <source>
        <strain evidence="1 2">HSMS-1</strain>
    </source>
</reference>
<dbReference type="EMBL" id="VHSF01000001">
    <property type="protein sequence ID" value="TRO67286.1"/>
    <property type="molecule type" value="Genomic_DNA"/>
</dbReference>